<evidence type="ECO:0000256" key="4">
    <source>
        <dbReference type="ARBA" id="ARBA00022475"/>
    </source>
</evidence>
<dbReference type="FunFam" id="3.80.10.10:FF:000213">
    <property type="entry name" value="Tyrosine-sulfated glycopeptide receptor 1"/>
    <property type="match status" value="1"/>
</dbReference>
<dbReference type="Pfam" id="PF00560">
    <property type="entry name" value="LRR_1"/>
    <property type="match status" value="1"/>
</dbReference>
<evidence type="ECO:0000256" key="6">
    <source>
        <dbReference type="ARBA" id="ARBA00022614"/>
    </source>
</evidence>
<dbReference type="PANTHER" id="PTHR48056">
    <property type="entry name" value="LRR RECEPTOR-LIKE SERINE/THREONINE-PROTEIN KINASE-RELATED"/>
    <property type="match status" value="1"/>
</dbReference>
<dbReference type="PROSITE" id="PS50011">
    <property type="entry name" value="PROTEIN_KINASE_DOM"/>
    <property type="match status" value="1"/>
</dbReference>
<comment type="subcellular location">
    <subcellularLocation>
        <location evidence="1">Cell membrane</location>
        <topology evidence="1">Single-pass type I membrane protein</topology>
    </subcellularLocation>
</comment>
<comment type="caution">
    <text evidence="23">The sequence shown here is derived from an EMBL/GenBank/DDBJ whole genome shotgun (WGS) entry which is preliminary data.</text>
</comment>
<keyword evidence="4" id="KW-1003">Cell membrane</keyword>
<evidence type="ECO:0000256" key="7">
    <source>
        <dbReference type="ARBA" id="ARBA00022679"/>
    </source>
</evidence>
<feature type="domain" description="Protein kinase" evidence="22">
    <location>
        <begin position="1183"/>
        <end position="1454"/>
    </location>
</feature>
<feature type="transmembrane region" description="Helical" evidence="21">
    <location>
        <begin position="1108"/>
        <end position="1130"/>
    </location>
</feature>
<evidence type="ECO:0000259" key="22">
    <source>
        <dbReference type="PROSITE" id="PS50011"/>
    </source>
</evidence>
<dbReference type="GO" id="GO:0006952">
    <property type="term" value="P:defense response"/>
    <property type="evidence" value="ECO:0007669"/>
    <property type="project" value="UniProtKB-ARBA"/>
</dbReference>
<evidence type="ECO:0000256" key="11">
    <source>
        <dbReference type="ARBA" id="ARBA00022741"/>
    </source>
</evidence>
<keyword evidence="6" id="KW-0433">Leucine-rich repeat</keyword>
<evidence type="ECO:0000256" key="18">
    <source>
        <dbReference type="ARBA" id="ARBA00047899"/>
    </source>
</evidence>
<dbReference type="GO" id="GO:0005886">
    <property type="term" value="C:plasma membrane"/>
    <property type="evidence" value="ECO:0007669"/>
    <property type="project" value="UniProtKB-SubCell"/>
</dbReference>
<dbReference type="PROSITE" id="PS00107">
    <property type="entry name" value="PROTEIN_KINASE_ATP"/>
    <property type="match status" value="1"/>
</dbReference>
<dbReference type="Gene3D" id="1.10.510.10">
    <property type="entry name" value="Transferase(Phosphotransferase) domain 1"/>
    <property type="match status" value="1"/>
</dbReference>
<dbReference type="InterPro" id="IPR017441">
    <property type="entry name" value="Protein_kinase_ATP_BS"/>
</dbReference>
<dbReference type="InterPro" id="IPR008271">
    <property type="entry name" value="Ser/Thr_kinase_AS"/>
</dbReference>
<dbReference type="GO" id="GO:0051707">
    <property type="term" value="P:response to other organism"/>
    <property type="evidence" value="ECO:0007669"/>
    <property type="project" value="UniProtKB-ARBA"/>
</dbReference>
<dbReference type="PROSITE" id="PS00108">
    <property type="entry name" value="PROTEIN_KINASE_ST"/>
    <property type="match status" value="1"/>
</dbReference>
<dbReference type="Gene3D" id="3.80.10.10">
    <property type="entry name" value="Ribonuclease Inhibitor"/>
    <property type="match status" value="2"/>
</dbReference>
<evidence type="ECO:0000256" key="12">
    <source>
        <dbReference type="ARBA" id="ARBA00022777"/>
    </source>
</evidence>
<name>A0AAE2BWA0_9LAMI</name>
<keyword evidence="13 20" id="KW-0067">ATP-binding</keyword>
<dbReference type="InterPro" id="IPR011009">
    <property type="entry name" value="Kinase-like_dom_sf"/>
</dbReference>
<dbReference type="Proteomes" id="UP001289374">
    <property type="component" value="Unassembled WGS sequence"/>
</dbReference>
<dbReference type="Pfam" id="PF13855">
    <property type="entry name" value="LRR_8"/>
    <property type="match status" value="3"/>
</dbReference>
<comment type="catalytic activity">
    <reaction evidence="19">
        <text>L-seryl-[protein] + ATP = O-phospho-L-seryl-[protein] + ADP + H(+)</text>
        <dbReference type="Rhea" id="RHEA:17989"/>
        <dbReference type="Rhea" id="RHEA-COMP:9863"/>
        <dbReference type="Rhea" id="RHEA-COMP:11604"/>
        <dbReference type="ChEBI" id="CHEBI:15378"/>
        <dbReference type="ChEBI" id="CHEBI:29999"/>
        <dbReference type="ChEBI" id="CHEBI:30616"/>
        <dbReference type="ChEBI" id="CHEBI:83421"/>
        <dbReference type="ChEBI" id="CHEBI:456216"/>
        <dbReference type="EC" id="2.7.11.1"/>
    </reaction>
</comment>
<comment type="similarity">
    <text evidence="2">Belongs to the RLP family.</text>
</comment>
<evidence type="ECO:0000256" key="16">
    <source>
        <dbReference type="ARBA" id="ARBA00023170"/>
    </source>
</evidence>
<feature type="binding site" evidence="20">
    <location>
        <position position="1211"/>
    </location>
    <ligand>
        <name>ATP</name>
        <dbReference type="ChEBI" id="CHEBI:30616"/>
    </ligand>
</feature>
<dbReference type="PROSITE" id="PS51450">
    <property type="entry name" value="LRR"/>
    <property type="match status" value="2"/>
</dbReference>
<dbReference type="GO" id="GO:0004674">
    <property type="term" value="F:protein serine/threonine kinase activity"/>
    <property type="evidence" value="ECO:0007669"/>
    <property type="project" value="UniProtKB-KW"/>
</dbReference>
<reference evidence="23" key="2">
    <citation type="journal article" date="2024" name="Plant">
        <title>Genomic evolution and insights into agronomic trait innovations of Sesamum species.</title>
        <authorList>
            <person name="Miao H."/>
            <person name="Wang L."/>
            <person name="Qu L."/>
            <person name="Liu H."/>
            <person name="Sun Y."/>
            <person name="Le M."/>
            <person name="Wang Q."/>
            <person name="Wei S."/>
            <person name="Zheng Y."/>
            <person name="Lin W."/>
            <person name="Duan Y."/>
            <person name="Cao H."/>
            <person name="Xiong S."/>
            <person name="Wang X."/>
            <person name="Wei L."/>
            <person name="Li C."/>
            <person name="Ma Q."/>
            <person name="Ju M."/>
            <person name="Zhao R."/>
            <person name="Li G."/>
            <person name="Mu C."/>
            <person name="Tian Q."/>
            <person name="Mei H."/>
            <person name="Zhang T."/>
            <person name="Gao T."/>
            <person name="Zhang H."/>
        </authorList>
    </citation>
    <scope>NUCLEOTIDE SEQUENCE</scope>
    <source>
        <strain evidence="23">K16</strain>
    </source>
</reference>
<dbReference type="Pfam" id="PF12579">
    <property type="entry name" value="DUF3755"/>
    <property type="match status" value="1"/>
</dbReference>
<dbReference type="EMBL" id="JACGWL010000006">
    <property type="protein sequence ID" value="KAK4400172.1"/>
    <property type="molecule type" value="Genomic_DNA"/>
</dbReference>
<keyword evidence="10" id="KW-0677">Repeat</keyword>
<reference evidence="23" key="1">
    <citation type="submission" date="2020-06" db="EMBL/GenBank/DDBJ databases">
        <authorList>
            <person name="Li T."/>
            <person name="Hu X."/>
            <person name="Zhang T."/>
            <person name="Song X."/>
            <person name="Zhang H."/>
            <person name="Dai N."/>
            <person name="Sheng W."/>
            <person name="Hou X."/>
            <person name="Wei L."/>
        </authorList>
    </citation>
    <scope>NUCLEOTIDE SEQUENCE</scope>
    <source>
        <strain evidence="23">K16</strain>
        <tissue evidence="23">Leaf</tissue>
    </source>
</reference>
<keyword evidence="9" id="KW-0732">Signal</keyword>
<evidence type="ECO:0000256" key="5">
    <source>
        <dbReference type="ARBA" id="ARBA00022527"/>
    </source>
</evidence>
<accession>A0AAE2BWA0</accession>
<dbReference type="EC" id="2.7.11.1" evidence="3"/>
<dbReference type="InterPro" id="IPR050647">
    <property type="entry name" value="Plant_LRR-RLKs"/>
</dbReference>
<proteinExistence type="inferred from homology"/>
<dbReference type="InterPro" id="IPR001611">
    <property type="entry name" value="Leu-rich_rpt"/>
</dbReference>
<keyword evidence="11 20" id="KW-0547">Nucleotide-binding</keyword>
<evidence type="ECO:0000256" key="9">
    <source>
        <dbReference type="ARBA" id="ARBA00022729"/>
    </source>
</evidence>
<evidence type="ECO:0000256" key="2">
    <source>
        <dbReference type="ARBA" id="ARBA00009592"/>
    </source>
</evidence>
<dbReference type="SMART" id="SM00369">
    <property type="entry name" value="LRR_TYP"/>
    <property type="match status" value="9"/>
</dbReference>
<evidence type="ECO:0000256" key="10">
    <source>
        <dbReference type="ARBA" id="ARBA00022737"/>
    </source>
</evidence>
<protein>
    <recommendedName>
        <fullName evidence="3">non-specific serine/threonine protein kinase</fullName>
        <ecNumber evidence="3">2.7.11.1</ecNumber>
    </recommendedName>
</protein>
<organism evidence="23 24">
    <name type="scientific">Sesamum angolense</name>
    <dbReference type="NCBI Taxonomy" id="2727404"/>
    <lineage>
        <taxon>Eukaryota</taxon>
        <taxon>Viridiplantae</taxon>
        <taxon>Streptophyta</taxon>
        <taxon>Embryophyta</taxon>
        <taxon>Tracheophyta</taxon>
        <taxon>Spermatophyta</taxon>
        <taxon>Magnoliopsida</taxon>
        <taxon>eudicotyledons</taxon>
        <taxon>Gunneridae</taxon>
        <taxon>Pentapetalae</taxon>
        <taxon>asterids</taxon>
        <taxon>lamiids</taxon>
        <taxon>Lamiales</taxon>
        <taxon>Pedaliaceae</taxon>
        <taxon>Sesamum</taxon>
    </lineage>
</organism>
<keyword evidence="15 21" id="KW-0472">Membrane</keyword>
<keyword evidence="17" id="KW-0325">Glycoprotein</keyword>
<keyword evidence="12" id="KW-0418">Kinase</keyword>
<evidence type="ECO:0000256" key="13">
    <source>
        <dbReference type="ARBA" id="ARBA00022840"/>
    </source>
</evidence>
<dbReference type="SUPFAM" id="SSF52058">
    <property type="entry name" value="L domain-like"/>
    <property type="match status" value="1"/>
</dbReference>
<keyword evidence="24" id="KW-1185">Reference proteome</keyword>
<dbReference type="SUPFAM" id="SSF52047">
    <property type="entry name" value="RNI-like"/>
    <property type="match status" value="1"/>
</dbReference>
<evidence type="ECO:0000256" key="21">
    <source>
        <dbReference type="SAM" id="Phobius"/>
    </source>
</evidence>
<dbReference type="FunFam" id="3.80.10.10:FF:000041">
    <property type="entry name" value="LRR receptor-like serine/threonine-protein kinase ERECTA"/>
    <property type="match status" value="1"/>
</dbReference>
<dbReference type="GO" id="GO:0033612">
    <property type="term" value="F:receptor serine/threonine kinase binding"/>
    <property type="evidence" value="ECO:0007669"/>
    <property type="project" value="TreeGrafter"/>
</dbReference>
<dbReference type="SUPFAM" id="SSF56112">
    <property type="entry name" value="Protein kinase-like (PK-like)"/>
    <property type="match status" value="1"/>
</dbReference>
<evidence type="ECO:0000256" key="17">
    <source>
        <dbReference type="ARBA" id="ARBA00023180"/>
    </source>
</evidence>
<evidence type="ECO:0000256" key="3">
    <source>
        <dbReference type="ARBA" id="ARBA00012513"/>
    </source>
</evidence>
<comment type="catalytic activity">
    <reaction evidence="18">
        <text>L-threonyl-[protein] + ATP = O-phospho-L-threonyl-[protein] + ADP + H(+)</text>
        <dbReference type="Rhea" id="RHEA:46608"/>
        <dbReference type="Rhea" id="RHEA-COMP:11060"/>
        <dbReference type="Rhea" id="RHEA-COMP:11605"/>
        <dbReference type="ChEBI" id="CHEBI:15378"/>
        <dbReference type="ChEBI" id="CHEBI:30013"/>
        <dbReference type="ChEBI" id="CHEBI:30616"/>
        <dbReference type="ChEBI" id="CHEBI:61977"/>
        <dbReference type="ChEBI" id="CHEBI:456216"/>
        <dbReference type="EC" id="2.7.11.1"/>
    </reaction>
</comment>
<dbReference type="GO" id="GO:0005524">
    <property type="term" value="F:ATP binding"/>
    <property type="evidence" value="ECO:0007669"/>
    <property type="project" value="UniProtKB-UniRule"/>
</dbReference>
<dbReference type="Gene3D" id="3.30.200.20">
    <property type="entry name" value="Phosphorylase Kinase, domain 1"/>
    <property type="match status" value="1"/>
</dbReference>
<dbReference type="InterPro" id="IPR000719">
    <property type="entry name" value="Prot_kinase_dom"/>
</dbReference>
<dbReference type="SMART" id="SM00220">
    <property type="entry name" value="S_TKc"/>
    <property type="match status" value="1"/>
</dbReference>
<evidence type="ECO:0000256" key="19">
    <source>
        <dbReference type="ARBA" id="ARBA00048679"/>
    </source>
</evidence>
<evidence type="ECO:0000313" key="23">
    <source>
        <dbReference type="EMBL" id="KAK4400172.1"/>
    </source>
</evidence>
<evidence type="ECO:0000256" key="8">
    <source>
        <dbReference type="ARBA" id="ARBA00022692"/>
    </source>
</evidence>
<dbReference type="InterPro" id="IPR032675">
    <property type="entry name" value="LRR_dom_sf"/>
</dbReference>
<keyword evidence="7" id="KW-0808">Transferase</keyword>
<dbReference type="PANTHER" id="PTHR48056:SF18">
    <property type="entry name" value="NON-SPECIFIC SERINE_THREONINE PROTEIN KINASE"/>
    <property type="match status" value="1"/>
</dbReference>
<keyword evidence="16 23" id="KW-0675">Receptor</keyword>
<keyword evidence="14 21" id="KW-1133">Transmembrane helix</keyword>
<evidence type="ECO:0000256" key="1">
    <source>
        <dbReference type="ARBA" id="ARBA00004251"/>
    </source>
</evidence>
<evidence type="ECO:0000256" key="14">
    <source>
        <dbReference type="ARBA" id="ARBA00022989"/>
    </source>
</evidence>
<keyword evidence="5" id="KW-0723">Serine/threonine-protein kinase</keyword>
<evidence type="ECO:0000256" key="20">
    <source>
        <dbReference type="PROSITE-ProRule" id="PRU10141"/>
    </source>
</evidence>
<dbReference type="FunFam" id="3.30.200.20:FF:000260">
    <property type="entry name" value="LRR receptor-like serine/threonine-protein kinase RPK2"/>
    <property type="match status" value="1"/>
</dbReference>
<sequence length="1466" mass="161776">MAGQSGAGFHQQYHHQQPGVLFKSGGATSNSSSSSGGCELISMGNYYRNHGGSLNLTGNDGPAGGMIFSPGGAQNSLDSSSTVVLESVPGLKHDTGLAAEWSIDEQYKLEEGLAKYANEPNIMRYIKIAATLHNKTVRDVALRCRWMTRKRRKQDDQSLGKKGKDRKDILGVELLEDMIWDVACCGGGGGGSCQMQVANGGYFNKEKEKVVESTLKNNMSSASSVNVAPYSVATNHCDQSECMRSGALRGTARHLLEENNQAFDQISANLSTLKVVPAPFCSGGFWNFLLAMPSQLQQNIDLFFRTMNNLTTILNDMKNMPGIMSRMPPLPVLLNEELASSIFPCASQQSAPSVHEWSQDPPWTSPNLNPKVQSVWTCLSSVSSEAVKTQQISGTGFLVMQSQVTKLKCKRLKARICLFHYRRTFSPENALCKKLAGFLAFLLCLQRDESHIKYSPEMSFSKDDCLLKTVLLILCRLPISSLIGIAFMRVLFTPQRYINDVGKSITTTAQKIWILSGLLQSTWSQGGYAGAWGKRLLGNISDSLGNLEQLRTLNLSHNFLEGSIPQSLLHLPKLEILDLSNNEISGWFPSSINLPLIRVVNISENSVMGSVPVGICSNSTKILVMNMAENNFSGILPLGLGNCTSLEDLSLAANFISGGLPEDIFQLLNLKKLTLQENLFSGQLSNFIGNLSNLVQVDLSLNEFSGNLPDVFDKFVQLQQFSAQSNRFSGKIPTSLANSPTISTISLRNNSLGGTIDLNCSAMVNLVSLNLATNQFHGEIPGNLPTCPKLRTINFARNNFSGQVPQSFKNFQSLSYISLSNSSISDLAVALEILQHCRNLTTLVLTLNFRDEEMPSNPSLQFVGLKTLVIANCRLTGHIPQWLNGCRNLQLLDLSWNRLEGTIPYWFGNLSSLFYLDLSNNSFTGEIPKELTGMQSLISGNVSMEEPSPDFPFFVKRNQSGFKYKQVVSFPPTLELGNNFLTGPIWPEFGNLKELHVLDLKCNNLSGLIPSSLSGMTSLETLDLSFNNLNGTIPSSLSRLSFLSKFSVAHNDLSGAIPTGGQFPTFPNSSFEGNQDLCGEHGPHPCPESSKIPHISADRSKKSRGKTIGMGVGIGLGTIILLSLVSLIIVCSCKRRIVDQEKEDSHTIEKSFEDISNLVILCQNKDSNKGILLDDLLKATDQFDQSNIIGCGGFGLVYKAILPDGRKVAIKRLSGEYFQMEREFQAEIETLSRAQHQNLVHLQGYCKYRTDRLLIYTYMENGSLDYWLHEKTDGPTSLDWKTRLQIAQGAAKGLAYLHQSCEPHILHRDIKSSNILLNEKFEAHLADFGLARLILPYDTHVTTDLVGTLGYIPPEYGQASVATYKGDIYSFGVVLLELLTSKRPMDMCRPRASRDLISWVAQMKREKRETEVFDPFIYDKQHAPQMLTVLEIACLCLSENPRTRPCTQQLVSWLDNIDSTSTFDSS</sequence>
<dbReference type="Pfam" id="PF00069">
    <property type="entry name" value="Pkinase"/>
    <property type="match status" value="1"/>
</dbReference>
<keyword evidence="8 21" id="KW-0812">Transmembrane</keyword>
<evidence type="ECO:0000313" key="24">
    <source>
        <dbReference type="Proteomes" id="UP001289374"/>
    </source>
</evidence>
<dbReference type="InterPro" id="IPR022228">
    <property type="entry name" value="DUF3755"/>
</dbReference>
<gene>
    <name evidence="23" type="ORF">Sango_1123300</name>
</gene>
<evidence type="ECO:0000256" key="15">
    <source>
        <dbReference type="ARBA" id="ARBA00023136"/>
    </source>
</evidence>
<dbReference type="InterPro" id="IPR003591">
    <property type="entry name" value="Leu-rich_rpt_typical-subtyp"/>
</dbReference>
<dbReference type="FunFam" id="1.10.510.10:FF:000309">
    <property type="entry name" value="Leucine-rich repeat receptor-like protein kinase"/>
    <property type="match status" value="1"/>
</dbReference>